<dbReference type="AlphaFoldDB" id="A0A7C0WSH5"/>
<reference evidence="3" key="1">
    <citation type="journal article" date="2020" name="mSystems">
        <title>Genome- and Community-Level Interaction Insights into Carbon Utilization and Element Cycling Functions of Hydrothermarchaeota in Hydrothermal Sediment.</title>
        <authorList>
            <person name="Zhou Z."/>
            <person name="Liu Y."/>
            <person name="Xu W."/>
            <person name="Pan J."/>
            <person name="Luo Z.H."/>
            <person name="Li M."/>
        </authorList>
    </citation>
    <scope>NUCLEOTIDE SEQUENCE [LARGE SCALE GENOMIC DNA]</scope>
    <source>
        <strain evidence="3">HyVt-19</strain>
    </source>
</reference>
<dbReference type="EMBL" id="DQZW01000246">
    <property type="protein sequence ID" value="HDL90289.1"/>
    <property type="molecule type" value="Genomic_DNA"/>
</dbReference>
<evidence type="ECO:0000313" key="3">
    <source>
        <dbReference type="EMBL" id="HDL90289.1"/>
    </source>
</evidence>
<dbReference type="GO" id="GO:0003676">
    <property type="term" value="F:nucleic acid binding"/>
    <property type="evidence" value="ECO:0007669"/>
    <property type="project" value="InterPro"/>
</dbReference>
<dbReference type="GO" id="GO:0006139">
    <property type="term" value="P:nucleobase-containing compound metabolic process"/>
    <property type="evidence" value="ECO:0007669"/>
    <property type="project" value="InterPro"/>
</dbReference>
<dbReference type="InterPro" id="IPR045028">
    <property type="entry name" value="DinG/Rad3-like"/>
</dbReference>
<organism evidence="3">
    <name type="scientific">Thermodesulforhabdus norvegica</name>
    <dbReference type="NCBI Taxonomy" id="39841"/>
    <lineage>
        <taxon>Bacteria</taxon>
        <taxon>Pseudomonadati</taxon>
        <taxon>Thermodesulfobacteriota</taxon>
        <taxon>Syntrophobacteria</taxon>
        <taxon>Syntrophobacterales</taxon>
        <taxon>Thermodesulforhabdaceae</taxon>
        <taxon>Thermodesulforhabdus</taxon>
    </lineage>
</organism>
<dbReference type="GO" id="GO:0005524">
    <property type="term" value="F:ATP binding"/>
    <property type="evidence" value="ECO:0007669"/>
    <property type="project" value="InterPro"/>
</dbReference>
<comment type="caution">
    <text evidence="3">The sequence shown here is derived from an EMBL/GenBank/DDBJ whole genome shotgun (WGS) entry which is preliminary data.</text>
</comment>
<gene>
    <name evidence="3" type="ORF">ENG14_05240</name>
</gene>
<dbReference type="Gene3D" id="3.40.50.300">
    <property type="entry name" value="P-loop containing nucleotide triphosphate hydrolases"/>
    <property type="match status" value="1"/>
</dbReference>
<evidence type="ECO:0000256" key="1">
    <source>
        <dbReference type="ARBA" id="ARBA00038058"/>
    </source>
</evidence>
<accession>A0A7C0WSH5</accession>
<dbReference type="PANTHER" id="PTHR11472">
    <property type="entry name" value="DNA REPAIR DEAD HELICASE RAD3/XP-D SUBFAMILY MEMBER"/>
    <property type="match status" value="1"/>
</dbReference>
<dbReference type="Pfam" id="PF13307">
    <property type="entry name" value="Helicase_C_2"/>
    <property type="match status" value="1"/>
</dbReference>
<dbReference type="GO" id="GO:0003678">
    <property type="term" value="F:DNA helicase activity"/>
    <property type="evidence" value="ECO:0007669"/>
    <property type="project" value="TreeGrafter"/>
</dbReference>
<comment type="similarity">
    <text evidence="1">Belongs to the helicase family. DinG subfamily.</text>
</comment>
<dbReference type="SUPFAM" id="SSF52540">
    <property type="entry name" value="P-loop containing nucleoside triphosphate hydrolases"/>
    <property type="match status" value="1"/>
</dbReference>
<dbReference type="InterPro" id="IPR027417">
    <property type="entry name" value="P-loop_NTPase"/>
</dbReference>
<dbReference type="InterPro" id="IPR006555">
    <property type="entry name" value="ATP-dep_Helicase_C"/>
</dbReference>
<protein>
    <recommendedName>
        <fullName evidence="2">ATP-dependent helicase C-terminal domain-containing protein</fullName>
    </recommendedName>
</protein>
<dbReference type="GO" id="GO:0016818">
    <property type="term" value="F:hydrolase activity, acting on acid anhydrides, in phosphorus-containing anhydrides"/>
    <property type="evidence" value="ECO:0007669"/>
    <property type="project" value="InterPro"/>
</dbReference>
<dbReference type="Proteomes" id="UP000886355">
    <property type="component" value="Unassembled WGS sequence"/>
</dbReference>
<name>A0A7C0WSH5_9BACT</name>
<sequence length="209" mass="23659">MVSNVSTLFRNRRNTKEMVAGLVRSLVSQKIGNYLIFFPSYSYMTMVVRSFETLFPEFETLVQTPRLTEVDREHFLQKFSRHNSSTLVGFAVMGGVFGEGIDLVGDRLTGAAVVGVGMPPPNLERELINAYFAEQYDAGYEFAYIFPGFNKVLQASGRVIRSETDRGVVLLIDRRFASRNYQSMFPDDWNPTGVHDPGDISQVLEDFWG</sequence>
<evidence type="ECO:0000259" key="2">
    <source>
        <dbReference type="SMART" id="SM00491"/>
    </source>
</evidence>
<feature type="domain" description="ATP-dependent helicase C-terminal" evidence="2">
    <location>
        <begin position="41"/>
        <end position="178"/>
    </location>
</feature>
<dbReference type="SMART" id="SM00491">
    <property type="entry name" value="HELICc2"/>
    <property type="match status" value="1"/>
</dbReference>
<dbReference type="PANTHER" id="PTHR11472:SF34">
    <property type="entry name" value="REGULATOR OF TELOMERE ELONGATION HELICASE 1"/>
    <property type="match status" value="1"/>
</dbReference>
<proteinExistence type="inferred from homology"/>